<dbReference type="AlphaFoldDB" id="A0A5N6ZXT2"/>
<dbReference type="EMBL" id="ML737714">
    <property type="protein sequence ID" value="KAE8362093.1"/>
    <property type="molecule type" value="Genomic_DNA"/>
</dbReference>
<proteinExistence type="predicted"/>
<dbReference type="Proteomes" id="UP000326268">
    <property type="component" value="Unassembled WGS sequence"/>
</dbReference>
<accession>A0A5N6ZXT2</accession>
<keyword evidence="2" id="KW-1185">Reference proteome</keyword>
<dbReference type="RefSeq" id="XP_031925174.1">
    <property type="nucleotide sequence ID" value="XM_032067775.1"/>
</dbReference>
<evidence type="ECO:0000313" key="2">
    <source>
        <dbReference type="Proteomes" id="UP000326268"/>
    </source>
</evidence>
<dbReference type="GeneID" id="43652221"/>
<protein>
    <submittedName>
        <fullName evidence="1">Uncharacterized protein</fullName>
    </submittedName>
</protein>
<evidence type="ECO:0000313" key="1">
    <source>
        <dbReference type="EMBL" id="KAE8362093.1"/>
    </source>
</evidence>
<reference evidence="1 2" key="1">
    <citation type="submission" date="2019-04" db="EMBL/GenBank/DDBJ databases">
        <title>Friends and foes A comparative genomics studyof 23 Aspergillus species from section Flavi.</title>
        <authorList>
            <consortium name="DOE Joint Genome Institute"/>
            <person name="Kjaerbolling I."/>
            <person name="Vesth T."/>
            <person name="Frisvad J.C."/>
            <person name="Nybo J.L."/>
            <person name="Theobald S."/>
            <person name="Kildgaard S."/>
            <person name="Isbrandt T."/>
            <person name="Kuo A."/>
            <person name="Sato A."/>
            <person name="Lyhne E.K."/>
            <person name="Kogle M.E."/>
            <person name="Wiebenga A."/>
            <person name="Kun R.S."/>
            <person name="Lubbers R.J."/>
            <person name="Makela M.R."/>
            <person name="Barry K."/>
            <person name="Chovatia M."/>
            <person name="Clum A."/>
            <person name="Daum C."/>
            <person name="Haridas S."/>
            <person name="He G."/>
            <person name="LaButti K."/>
            <person name="Lipzen A."/>
            <person name="Mondo S."/>
            <person name="Riley R."/>
            <person name="Salamov A."/>
            <person name="Simmons B.A."/>
            <person name="Magnuson J.K."/>
            <person name="Henrissat B."/>
            <person name="Mortensen U.H."/>
            <person name="Larsen T.O."/>
            <person name="Devries R.P."/>
            <person name="Grigoriev I.V."/>
            <person name="Machida M."/>
            <person name="Baker S.E."/>
            <person name="Andersen M.R."/>
        </authorList>
    </citation>
    <scope>NUCLEOTIDE SEQUENCE [LARGE SCALE GENOMIC DNA]</scope>
    <source>
        <strain evidence="1 2">CBS 763.97</strain>
    </source>
</reference>
<name>A0A5N6ZXT2_9EURO</name>
<sequence>MSRRKICLSAIAVSFVERQRGLDGANTAQPMYAVDKPDQGPLPVPSIHILQGEQAAQAFPEFCSGVDSSAEKAAHRRRQYLHCLRINIFISRVLDTLHVVYDGNHSPLSCCLSNIYEIYILTRTITRTGIWYFHFDSAPWI</sequence>
<gene>
    <name evidence="1" type="ORF">BDV27DRAFT_132031</name>
</gene>
<organism evidence="1 2">
    <name type="scientific">Aspergillus caelatus</name>
    <dbReference type="NCBI Taxonomy" id="61420"/>
    <lineage>
        <taxon>Eukaryota</taxon>
        <taxon>Fungi</taxon>
        <taxon>Dikarya</taxon>
        <taxon>Ascomycota</taxon>
        <taxon>Pezizomycotina</taxon>
        <taxon>Eurotiomycetes</taxon>
        <taxon>Eurotiomycetidae</taxon>
        <taxon>Eurotiales</taxon>
        <taxon>Aspergillaceae</taxon>
        <taxon>Aspergillus</taxon>
        <taxon>Aspergillus subgen. Circumdati</taxon>
    </lineage>
</organism>